<dbReference type="OrthoDB" id="618098at2759"/>
<reference evidence="4 5" key="2">
    <citation type="submission" date="2025-04" db="UniProtKB">
        <authorList>
            <consortium name="RefSeq"/>
        </authorList>
    </citation>
    <scope>IDENTIFICATION</scope>
    <source>
        <tissue evidence="4 5">Leaf</tissue>
    </source>
</reference>
<reference evidence="3" key="1">
    <citation type="journal article" date="2020" name="Plant Biotechnol. J.">
        <title>The pomegranate (Punica granatum L.) draft genome dissects genetic divergence between soft- and hard-seeded cultivars.</title>
        <authorList>
            <person name="Luo X."/>
            <person name="Li H."/>
            <person name="Wu Z."/>
            <person name="Yao W."/>
            <person name="Zhao P."/>
            <person name="Cao D."/>
            <person name="Yu H."/>
            <person name="Li K."/>
            <person name="Poudel K."/>
            <person name="Zhao D."/>
            <person name="Zhang F."/>
            <person name="Xia X."/>
            <person name="Chen L."/>
            <person name="Wang Q."/>
            <person name="Jing D."/>
            <person name="Cao S."/>
        </authorList>
    </citation>
    <scope>NUCLEOTIDE SEQUENCE [LARGE SCALE GENOMIC DNA]</scope>
</reference>
<dbReference type="AlphaFoldDB" id="A0A6P8BW94"/>
<dbReference type="InterPro" id="IPR024752">
    <property type="entry name" value="Myb/SANT-like_dom"/>
</dbReference>
<evidence type="ECO:0000313" key="5">
    <source>
        <dbReference type="RefSeq" id="XP_031374615.1"/>
    </source>
</evidence>
<evidence type="ECO:0000256" key="1">
    <source>
        <dbReference type="SAM" id="MobiDB-lite"/>
    </source>
</evidence>
<organism evidence="3 5">
    <name type="scientific">Punica granatum</name>
    <name type="common">Pomegranate</name>
    <dbReference type="NCBI Taxonomy" id="22663"/>
    <lineage>
        <taxon>Eukaryota</taxon>
        <taxon>Viridiplantae</taxon>
        <taxon>Streptophyta</taxon>
        <taxon>Embryophyta</taxon>
        <taxon>Tracheophyta</taxon>
        <taxon>Spermatophyta</taxon>
        <taxon>Magnoliopsida</taxon>
        <taxon>eudicotyledons</taxon>
        <taxon>Gunneridae</taxon>
        <taxon>Pentapetalae</taxon>
        <taxon>rosids</taxon>
        <taxon>malvids</taxon>
        <taxon>Myrtales</taxon>
        <taxon>Lythraceae</taxon>
        <taxon>Punica</taxon>
    </lineage>
</organism>
<evidence type="ECO:0000259" key="2">
    <source>
        <dbReference type="Pfam" id="PF12776"/>
    </source>
</evidence>
<evidence type="ECO:0000313" key="4">
    <source>
        <dbReference type="RefSeq" id="XP_031374614.1"/>
    </source>
</evidence>
<dbReference type="PANTHER" id="PTHR48464:SF1">
    <property type="entry name" value="MYB_SANT-LIKE DOMAIN-CONTAINING PROTEIN"/>
    <property type="match status" value="1"/>
</dbReference>
<accession>A0A6P8BW94</accession>
<dbReference type="PANTHER" id="PTHR48464">
    <property type="match status" value="1"/>
</dbReference>
<dbReference type="Proteomes" id="UP000515151">
    <property type="component" value="Chromosome 8"/>
</dbReference>
<proteinExistence type="predicted"/>
<feature type="compositionally biased region" description="Polar residues" evidence="1">
    <location>
        <begin position="155"/>
        <end position="168"/>
    </location>
</feature>
<keyword evidence="3" id="KW-1185">Reference proteome</keyword>
<feature type="region of interest" description="Disordered" evidence="1">
    <location>
        <begin position="403"/>
        <end position="436"/>
    </location>
</feature>
<name>A0A6P8BW94_PUNGR</name>
<gene>
    <name evidence="4 5" type="primary">LOC116189196</name>
</gene>
<feature type="region of interest" description="Disordered" evidence="1">
    <location>
        <begin position="155"/>
        <end position="184"/>
    </location>
</feature>
<evidence type="ECO:0000313" key="3">
    <source>
        <dbReference type="Proteomes" id="UP000515151"/>
    </source>
</evidence>
<feature type="domain" description="Myb/SANT-like" evidence="2">
    <location>
        <begin position="19"/>
        <end position="119"/>
    </location>
</feature>
<sequence>MVGTSTHDDLEASKGAKKKWTPLEDEALVSCMVDLFNSGTHNGESGFKSGYLRELEKLLKRKMPNAGIKARPHIESRLKTLKKEWGIVFDIVYGPHSSGFRWDYKRHMVIAKNADWDAYLATHKDATPYRFRSFPHFEELTLMYSREPAIENVPANQANEDQDSTGVASSPGDLQGSKGNKRKWNPREDEALVSCMVELYKFCNPNGDCGFKSGYLRELEKMLNKKLPNCGLKGRPHIESRIKTLKKDWSILYEMIYGPHGNAFKWDSSRKIAAAEVSVWDTYLLSHKEAAAFRFKAFPHFEDLTLIYAKDRATGRHARAVKDILQEMDLGSARGENGKGNGPVNEIYEDGDLRDVTLDADAISRHEPAHEEEDFHDPVPCGNNLCGPKPINEFNRGEDPQNVLPNGDCITRPLVSTEGESTSSARKRKRTEQEENPVCEAGKSLTSSLLNEVRELRKEMGRYLGSDSMRQHITEFNDAMELVEGLTVDERLLASYKIVERPAQMFLFLSLKPELRLRWIRIFLANN</sequence>
<dbReference type="RefSeq" id="XP_031374615.1">
    <property type="nucleotide sequence ID" value="XM_031518755.1"/>
</dbReference>
<dbReference type="Pfam" id="PF12776">
    <property type="entry name" value="Myb_DNA-bind_3"/>
    <property type="match status" value="2"/>
</dbReference>
<protein>
    <submittedName>
        <fullName evidence="4 5">Uncharacterized protein LOC116189196</fullName>
    </submittedName>
</protein>
<feature type="domain" description="Myb/SANT-like" evidence="2">
    <location>
        <begin position="183"/>
        <end position="283"/>
    </location>
</feature>
<dbReference type="GeneID" id="116189196"/>
<dbReference type="RefSeq" id="XP_031374614.1">
    <property type="nucleotide sequence ID" value="XM_031518754.1"/>
</dbReference>